<evidence type="ECO:0000259" key="6">
    <source>
        <dbReference type="Pfam" id="PF02668"/>
    </source>
</evidence>
<name>A0A437Q0G4_9ACTN</name>
<feature type="domain" description="TauD/TfdA-like" evidence="6">
    <location>
        <begin position="116"/>
        <end position="367"/>
    </location>
</feature>
<dbReference type="GO" id="GO:0016491">
    <property type="term" value="F:oxidoreductase activity"/>
    <property type="evidence" value="ECO:0007669"/>
    <property type="project" value="UniProtKB-KW"/>
</dbReference>
<evidence type="ECO:0000256" key="4">
    <source>
        <dbReference type="ARBA" id="ARBA00023194"/>
    </source>
</evidence>
<evidence type="ECO:0000256" key="5">
    <source>
        <dbReference type="SAM" id="MobiDB-lite"/>
    </source>
</evidence>
<dbReference type="GO" id="GO:0017000">
    <property type="term" value="P:antibiotic biosynthetic process"/>
    <property type="evidence" value="ECO:0007669"/>
    <property type="project" value="UniProtKB-KW"/>
</dbReference>
<dbReference type="InterPro" id="IPR050411">
    <property type="entry name" value="AlphaKG_dependent_hydroxylases"/>
</dbReference>
<evidence type="ECO:0000313" key="7">
    <source>
        <dbReference type="EMBL" id="RVU27959.1"/>
    </source>
</evidence>
<reference evidence="7 8" key="1">
    <citation type="submission" date="2019-01" db="EMBL/GenBank/DDBJ databases">
        <title>Genome sequences of Streptomyces and Rhizobium isolates collected from root and soil.</title>
        <authorList>
            <person name="Chhettri S."/>
            <person name="Sevigny J.L."/>
            <person name="Sen A."/>
            <person name="Ennis N."/>
            <person name="Tisa L."/>
        </authorList>
    </citation>
    <scope>NUCLEOTIDE SEQUENCE [LARGE SCALE GENOMIC DNA]</scope>
    <source>
        <strain evidence="7 8">San01</strain>
    </source>
</reference>
<keyword evidence="4" id="KW-0045">Antibiotic biosynthesis</keyword>
<dbReference type="SUPFAM" id="SSF51197">
    <property type="entry name" value="Clavaminate synthase-like"/>
    <property type="match status" value="1"/>
</dbReference>
<feature type="region of interest" description="Disordered" evidence="5">
    <location>
        <begin position="1"/>
        <end position="24"/>
    </location>
</feature>
<dbReference type="Pfam" id="PF02668">
    <property type="entry name" value="TauD"/>
    <property type="match status" value="1"/>
</dbReference>
<evidence type="ECO:0000256" key="1">
    <source>
        <dbReference type="ARBA" id="ARBA00001954"/>
    </source>
</evidence>
<evidence type="ECO:0000313" key="8">
    <source>
        <dbReference type="Proteomes" id="UP000283128"/>
    </source>
</evidence>
<keyword evidence="8" id="KW-1185">Reference proteome</keyword>
<dbReference type="Gene3D" id="3.60.130.10">
    <property type="entry name" value="Clavaminate synthase-like"/>
    <property type="match status" value="1"/>
</dbReference>
<proteinExistence type="predicted"/>
<evidence type="ECO:0000256" key="2">
    <source>
        <dbReference type="ARBA" id="ARBA00023002"/>
    </source>
</evidence>
<comment type="caution">
    <text evidence="7">The sequence shown here is derived from an EMBL/GenBank/DDBJ whole genome shotgun (WGS) entry which is preliminary data.</text>
</comment>
<dbReference type="OrthoDB" id="3872700at2"/>
<sequence>MLPHGAVRPAAGGSSASGRGPFRPPRACVRSGSWTFPDSQLPWWGRVLGPRIMAMTTYAQPRTEVAPLTLDARDTASLEELIRTAAQLPGPLEHTLMSDAFATLAEHLPTRLLEGVESFRDTPPDHGLMVVRGLPVGDIPATPGAYGSNVLGETHPSSLLVALVAHPLGGLIGYEDEKSGALVHDVYPVASDAAKPLNSGSSLFDFHTENVHHPVRPSHLGLLCLRPDHDRRAATMVASVREAEPLLSAADRETLRTDRYRSRFPLSFTRGLAEDARPVTEPHPVLADGPAGAPGTRVRFNMHNTFGTDPEAQQALERLNEAMHTVHRAVRADRGEMLLVDNRIVVHGRSDFTPRYDGADRWLRRFYPYPGELTADVLVRAGGRVLSKDSYGRTGTGEDTRADA</sequence>
<dbReference type="InterPro" id="IPR003819">
    <property type="entry name" value="TauD/TfdA-like"/>
</dbReference>
<organism evidence="7 8">
    <name type="scientific">Streptomyces antnestii</name>
    <dbReference type="NCBI Taxonomy" id="2494256"/>
    <lineage>
        <taxon>Bacteria</taxon>
        <taxon>Bacillati</taxon>
        <taxon>Actinomycetota</taxon>
        <taxon>Actinomycetes</taxon>
        <taxon>Kitasatosporales</taxon>
        <taxon>Streptomycetaceae</taxon>
        <taxon>Streptomyces</taxon>
    </lineage>
</organism>
<dbReference type="InterPro" id="IPR042098">
    <property type="entry name" value="TauD-like_sf"/>
</dbReference>
<keyword evidence="3" id="KW-0408">Iron</keyword>
<dbReference type="Proteomes" id="UP000283128">
    <property type="component" value="Unassembled WGS sequence"/>
</dbReference>
<evidence type="ECO:0000256" key="3">
    <source>
        <dbReference type="ARBA" id="ARBA00023004"/>
    </source>
</evidence>
<accession>A0A437Q0G4</accession>
<keyword evidence="2" id="KW-0560">Oxidoreductase</keyword>
<dbReference type="AlphaFoldDB" id="A0A437Q0G4"/>
<gene>
    <name evidence="7" type="ORF">EOT10_06705</name>
</gene>
<protein>
    <submittedName>
        <fullName evidence="7">Oxygenase</fullName>
    </submittedName>
</protein>
<dbReference type="PANTHER" id="PTHR10696:SF56">
    <property type="entry name" value="TAUD_TFDA-LIKE DOMAIN-CONTAINING PROTEIN"/>
    <property type="match status" value="1"/>
</dbReference>
<comment type="cofactor">
    <cofactor evidence="1">
        <name>Fe(2+)</name>
        <dbReference type="ChEBI" id="CHEBI:29033"/>
    </cofactor>
</comment>
<feature type="compositionally biased region" description="Low complexity" evidence="5">
    <location>
        <begin position="8"/>
        <end position="24"/>
    </location>
</feature>
<dbReference type="PANTHER" id="PTHR10696">
    <property type="entry name" value="GAMMA-BUTYROBETAINE HYDROXYLASE-RELATED"/>
    <property type="match status" value="1"/>
</dbReference>
<dbReference type="EMBL" id="RZYA01000002">
    <property type="protein sequence ID" value="RVU27959.1"/>
    <property type="molecule type" value="Genomic_DNA"/>
</dbReference>